<accession>A0A1C3VFQ2</accession>
<gene>
    <name evidence="2" type="ORF">GA0061102_101262</name>
</gene>
<organism evidence="2 3">
    <name type="scientific">Rhizobium miluonense</name>
    <dbReference type="NCBI Taxonomy" id="411945"/>
    <lineage>
        <taxon>Bacteria</taxon>
        <taxon>Pseudomonadati</taxon>
        <taxon>Pseudomonadota</taxon>
        <taxon>Alphaproteobacteria</taxon>
        <taxon>Hyphomicrobiales</taxon>
        <taxon>Rhizobiaceae</taxon>
        <taxon>Rhizobium/Agrobacterium group</taxon>
        <taxon>Rhizobium</taxon>
    </lineage>
</organism>
<sequence>MIRILAALVGISIAGSALAGQGQVVPVADKIQDCSNAADQVLSKTKGRLLSVRPRDNRCIVTVIVQHGEQRPEKVVVRVDYIDTDSNQENGQ</sequence>
<keyword evidence="3" id="KW-1185">Reference proteome</keyword>
<evidence type="ECO:0008006" key="4">
    <source>
        <dbReference type="Google" id="ProtNLM"/>
    </source>
</evidence>
<reference evidence="3" key="1">
    <citation type="submission" date="2016-08" db="EMBL/GenBank/DDBJ databases">
        <authorList>
            <person name="Varghese N."/>
            <person name="Submissions Spin"/>
        </authorList>
    </citation>
    <scope>NUCLEOTIDE SEQUENCE [LARGE SCALE GENOMIC DNA]</scope>
    <source>
        <strain evidence="3">HAMBI 2971</strain>
    </source>
</reference>
<dbReference type="Proteomes" id="UP000199435">
    <property type="component" value="Unassembled WGS sequence"/>
</dbReference>
<evidence type="ECO:0000256" key="1">
    <source>
        <dbReference type="SAM" id="SignalP"/>
    </source>
</evidence>
<keyword evidence="1" id="KW-0732">Signal</keyword>
<dbReference type="STRING" id="411945.GA0061102_101262"/>
<feature type="signal peptide" evidence="1">
    <location>
        <begin position="1"/>
        <end position="19"/>
    </location>
</feature>
<protein>
    <recommendedName>
        <fullName evidence="4">Peptidase propeptide and YPEB domain-containing protein</fullName>
    </recommendedName>
</protein>
<dbReference type="AlphaFoldDB" id="A0A1C3VFQ2"/>
<name>A0A1C3VFQ2_9HYPH</name>
<dbReference type="EMBL" id="FMAH01000012">
    <property type="protein sequence ID" value="SCB26457.1"/>
    <property type="molecule type" value="Genomic_DNA"/>
</dbReference>
<evidence type="ECO:0000313" key="2">
    <source>
        <dbReference type="EMBL" id="SCB26457.1"/>
    </source>
</evidence>
<proteinExistence type="predicted"/>
<evidence type="ECO:0000313" key="3">
    <source>
        <dbReference type="Proteomes" id="UP000199435"/>
    </source>
</evidence>
<feature type="chain" id="PRO_5008684351" description="Peptidase propeptide and YPEB domain-containing protein" evidence="1">
    <location>
        <begin position="20"/>
        <end position="92"/>
    </location>
</feature>